<keyword evidence="3 5" id="KW-1133">Transmembrane helix</keyword>
<protein>
    <recommendedName>
        <fullName evidence="6">ABC-2 type transporter transmembrane domain-containing protein</fullName>
    </recommendedName>
</protein>
<evidence type="ECO:0000313" key="7">
    <source>
        <dbReference type="EMBL" id="GAJ12635.1"/>
    </source>
</evidence>
<gene>
    <name evidence="7" type="ORF">S12H4_53022</name>
</gene>
<dbReference type="EMBL" id="BARW01033706">
    <property type="protein sequence ID" value="GAJ12635.1"/>
    <property type="molecule type" value="Genomic_DNA"/>
</dbReference>
<evidence type="ECO:0000256" key="1">
    <source>
        <dbReference type="ARBA" id="ARBA00004141"/>
    </source>
</evidence>
<keyword evidence="2 5" id="KW-0812">Transmembrane</keyword>
<evidence type="ECO:0000259" key="6">
    <source>
        <dbReference type="Pfam" id="PF12698"/>
    </source>
</evidence>
<comment type="caution">
    <text evidence="7">The sequence shown here is derived from an EMBL/GenBank/DDBJ whole genome shotgun (WGS) entry which is preliminary data.</text>
</comment>
<feature type="non-terminal residue" evidence="7">
    <location>
        <position position="235"/>
    </location>
</feature>
<evidence type="ECO:0000256" key="3">
    <source>
        <dbReference type="ARBA" id="ARBA00022989"/>
    </source>
</evidence>
<dbReference type="InterPro" id="IPR013525">
    <property type="entry name" value="ABC2_TM"/>
</dbReference>
<comment type="subcellular location">
    <subcellularLocation>
        <location evidence="1">Membrane</location>
        <topology evidence="1">Multi-pass membrane protein</topology>
    </subcellularLocation>
</comment>
<sequence length="235" mass="25285">ILILKHEFGQTIKRKSFIIMTLAFPVLALIAIGVFGLIQRMEKPPTPGEEVTIGYVDEVGNFSGYTEQPGEPTVTLIGYDTPEEATSALLAGEISQYFIIPSDYVDTGVVTRYTLERELEPPEETQWAIKSFLLSNLLEGQTSPEVTERAKAPLGLLTIRLDETGEVATDQGGFGALIVPLAVGFLLIISIFSSSGSLLQGLGEEKENRVMEILLSSVSARQLLTGKVLGLGAAG</sequence>
<proteinExistence type="predicted"/>
<accession>X1VSE4</accession>
<dbReference type="GO" id="GO:0140359">
    <property type="term" value="F:ABC-type transporter activity"/>
    <property type="evidence" value="ECO:0007669"/>
    <property type="project" value="InterPro"/>
</dbReference>
<name>X1VSE4_9ZZZZ</name>
<organism evidence="7">
    <name type="scientific">marine sediment metagenome</name>
    <dbReference type="NCBI Taxonomy" id="412755"/>
    <lineage>
        <taxon>unclassified sequences</taxon>
        <taxon>metagenomes</taxon>
        <taxon>ecological metagenomes</taxon>
    </lineage>
</organism>
<dbReference type="GO" id="GO:0016020">
    <property type="term" value="C:membrane"/>
    <property type="evidence" value="ECO:0007669"/>
    <property type="project" value="UniProtKB-SubCell"/>
</dbReference>
<feature type="domain" description="ABC-2 type transporter transmembrane" evidence="6">
    <location>
        <begin position="15"/>
        <end position="234"/>
    </location>
</feature>
<evidence type="ECO:0000256" key="4">
    <source>
        <dbReference type="ARBA" id="ARBA00023136"/>
    </source>
</evidence>
<feature type="non-terminal residue" evidence="7">
    <location>
        <position position="1"/>
    </location>
</feature>
<dbReference type="Pfam" id="PF12698">
    <property type="entry name" value="ABC2_membrane_3"/>
    <property type="match status" value="1"/>
</dbReference>
<evidence type="ECO:0000256" key="2">
    <source>
        <dbReference type="ARBA" id="ARBA00022692"/>
    </source>
</evidence>
<feature type="transmembrane region" description="Helical" evidence="5">
    <location>
        <begin position="17"/>
        <end position="38"/>
    </location>
</feature>
<reference evidence="7" key="1">
    <citation type="journal article" date="2014" name="Front. Microbiol.">
        <title>High frequency of phylogenetically diverse reductive dehalogenase-homologous genes in deep subseafloor sedimentary metagenomes.</title>
        <authorList>
            <person name="Kawai M."/>
            <person name="Futagami T."/>
            <person name="Toyoda A."/>
            <person name="Takaki Y."/>
            <person name="Nishi S."/>
            <person name="Hori S."/>
            <person name="Arai W."/>
            <person name="Tsubouchi T."/>
            <person name="Morono Y."/>
            <person name="Uchiyama I."/>
            <person name="Ito T."/>
            <person name="Fujiyama A."/>
            <person name="Inagaki F."/>
            <person name="Takami H."/>
        </authorList>
    </citation>
    <scope>NUCLEOTIDE SEQUENCE</scope>
    <source>
        <strain evidence="7">Expedition CK06-06</strain>
    </source>
</reference>
<evidence type="ECO:0000256" key="5">
    <source>
        <dbReference type="SAM" id="Phobius"/>
    </source>
</evidence>
<keyword evidence="4 5" id="KW-0472">Membrane</keyword>
<feature type="transmembrane region" description="Helical" evidence="5">
    <location>
        <begin position="174"/>
        <end position="199"/>
    </location>
</feature>
<dbReference type="AlphaFoldDB" id="X1VSE4"/>